<keyword evidence="2" id="KW-1185">Reference proteome</keyword>
<evidence type="ECO:0000313" key="1">
    <source>
        <dbReference type="EMBL" id="MFC3031254.1"/>
    </source>
</evidence>
<gene>
    <name evidence="1" type="ORF">ACFOEE_01775</name>
</gene>
<accession>A0ABV7CF77</accession>
<dbReference type="PROSITE" id="PS51257">
    <property type="entry name" value="PROKAR_LIPOPROTEIN"/>
    <property type="match status" value="1"/>
</dbReference>
<dbReference type="EMBL" id="JBHRSD010000002">
    <property type="protein sequence ID" value="MFC3031254.1"/>
    <property type="molecule type" value="Genomic_DNA"/>
</dbReference>
<reference evidence="2" key="1">
    <citation type="journal article" date="2019" name="Int. J. Syst. Evol. Microbiol.">
        <title>The Global Catalogue of Microorganisms (GCM) 10K type strain sequencing project: providing services to taxonomists for standard genome sequencing and annotation.</title>
        <authorList>
            <consortium name="The Broad Institute Genomics Platform"/>
            <consortium name="The Broad Institute Genome Sequencing Center for Infectious Disease"/>
            <person name="Wu L."/>
            <person name="Ma J."/>
        </authorList>
    </citation>
    <scope>NUCLEOTIDE SEQUENCE [LARGE SCALE GENOMIC DNA]</scope>
    <source>
        <strain evidence="2">KCTC 42730</strain>
    </source>
</reference>
<name>A0ABV7CF77_9GAMM</name>
<dbReference type="Proteomes" id="UP001595453">
    <property type="component" value="Unassembled WGS sequence"/>
</dbReference>
<proteinExistence type="predicted"/>
<dbReference type="RefSeq" id="WP_377120308.1">
    <property type="nucleotide sequence ID" value="NZ_JBHRSD010000002.1"/>
</dbReference>
<evidence type="ECO:0008006" key="3">
    <source>
        <dbReference type="Google" id="ProtNLM"/>
    </source>
</evidence>
<comment type="caution">
    <text evidence="1">The sequence shown here is derived from an EMBL/GenBank/DDBJ whole genome shotgun (WGS) entry which is preliminary data.</text>
</comment>
<organism evidence="1 2">
    <name type="scientific">Pseudoalteromonas fenneropenaei</name>
    <dbReference type="NCBI Taxonomy" id="1737459"/>
    <lineage>
        <taxon>Bacteria</taxon>
        <taxon>Pseudomonadati</taxon>
        <taxon>Pseudomonadota</taxon>
        <taxon>Gammaproteobacteria</taxon>
        <taxon>Alteromonadales</taxon>
        <taxon>Pseudoalteromonadaceae</taxon>
        <taxon>Pseudoalteromonas</taxon>
    </lineage>
</organism>
<protein>
    <recommendedName>
        <fullName evidence="3">Lipoprotein</fullName>
    </recommendedName>
</protein>
<evidence type="ECO:0000313" key="2">
    <source>
        <dbReference type="Proteomes" id="UP001595453"/>
    </source>
</evidence>
<sequence length="145" mass="16002">MKFMSAFYALLLLILGTLMIGCKDSTESIHESSEKSESSKFQDWCLNDQLCKNTLLSGEIVLSSAQITPETPFYIVVKAPTPPKGQIVGLSMQMGYIPLVFKASTSGVFIAEGMVGICTTDKMTWQIRIEHADGAIVTREFEVLR</sequence>